<sequence length="437" mass="48136">MDSLLATYASSDEEEDQQQPQQQPRKQDQPSQSNFPSQHASKFGGKFFSSLPPPKSELSNPPLQTLTTPSTSSLKSKFSQPQSGYNSSSAVSLFSSLPQPKTERSDPFSLAPKPKKVIQFRPPVISKVVDDDEDEDESDAKEEQKKKDDFIPQAPSVKSFLSSIPAPRNSGSLGALPSSAGMGRRSILESEVPALSNSNAVKETVNKASDDQVKYDNTSFAATDHSSNANFSSESYVNYDNTYSGYPNTDSNENANVVTTSADYASYDYSNYGGYENVQTDHSSYGPAPPTSNDHANYNSYEGYSDYGNTGQYESKWIDRSSGDMQPEISGVAAIQNMTRVPGKRGRNEIPTEIIEVNQDELMKNRPREDQVKSTGIAFGPTYQPAASGKGKPTKLHKRKHQIGSLYFDMRSKEMELAERRSKGFLTKAETQAKYGW</sequence>
<proteinExistence type="predicted"/>
<gene>
    <name evidence="1" type="ORF">L2E82_20346</name>
</gene>
<protein>
    <submittedName>
        <fullName evidence="1">Uncharacterized protein</fullName>
    </submittedName>
</protein>
<reference evidence="2" key="1">
    <citation type="journal article" date="2022" name="Mol. Ecol. Resour.">
        <title>The genomes of chicory, endive, great burdock and yacon provide insights into Asteraceae palaeo-polyploidization history and plant inulin production.</title>
        <authorList>
            <person name="Fan W."/>
            <person name="Wang S."/>
            <person name="Wang H."/>
            <person name="Wang A."/>
            <person name="Jiang F."/>
            <person name="Liu H."/>
            <person name="Zhao H."/>
            <person name="Xu D."/>
            <person name="Zhang Y."/>
        </authorList>
    </citation>
    <scope>NUCLEOTIDE SEQUENCE [LARGE SCALE GENOMIC DNA]</scope>
    <source>
        <strain evidence="2">cv. Punajuju</strain>
    </source>
</reference>
<reference evidence="1 2" key="2">
    <citation type="journal article" date="2022" name="Mol. Ecol. Resour.">
        <title>The genomes of chicory, endive, great burdock and yacon provide insights into Asteraceae paleo-polyploidization history and plant inulin production.</title>
        <authorList>
            <person name="Fan W."/>
            <person name="Wang S."/>
            <person name="Wang H."/>
            <person name="Wang A."/>
            <person name="Jiang F."/>
            <person name="Liu H."/>
            <person name="Zhao H."/>
            <person name="Xu D."/>
            <person name="Zhang Y."/>
        </authorList>
    </citation>
    <scope>NUCLEOTIDE SEQUENCE [LARGE SCALE GENOMIC DNA]</scope>
    <source>
        <strain evidence="2">cv. Punajuju</strain>
        <tissue evidence="1">Leaves</tissue>
    </source>
</reference>
<comment type="caution">
    <text evidence="1">The sequence shown here is derived from an EMBL/GenBank/DDBJ whole genome shotgun (WGS) entry which is preliminary data.</text>
</comment>
<accession>A0ACB9DT30</accession>
<keyword evidence="2" id="KW-1185">Reference proteome</keyword>
<name>A0ACB9DT30_CICIN</name>
<dbReference type="EMBL" id="CM042012">
    <property type="protein sequence ID" value="KAI3749730.1"/>
    <property type="molecule type" value="Genomic_DNA"/>
</dbReference>
<evidence type="ECO:0000313" key="1">
    <source>
        <dbReference type="EMBL" id="KAI3749730.1"/>
    </source>
</evidence>
<evidence type="ECO:0000313" key="2">
    <source>
        <dbReference type="Proteomes" id="UP001055811"/>
    </source>
</evidence>
<organism evidence="1 2">
    <name type="scientific">Cichorium intybus</name>
    <name type="common">Chicory</name>
    <dbReference type="NCBI Taxonomy" id="13427"/>
    <lineage>
        <taxon>Eukaryota</taxon>
        <taxon>Viridiplantae</taxon>
        <taxon>Streptophyta</taxon>
        <taxon>Embryophyta</taxon>
        <taxon>Tracheophyta</taxon>
        <taxon>Spermatophyta</taxon>
        <taxon>Magnoliopsida</taxon>
        <taxon>eudicotyledons</taxon>
        <taxon>Gunneridae</taxon>
        <taxon>Pentapetalae</taxon>
        <taxon>asterids</taxon>
        <taxon>campanulids</taxon>
        <taxon>Asterales</taxon>
        <taxon>Asteraceae</taxon>
        <taxon>Cichorioideae</taxon>
        <taxon>Cichorieae</taxon>
        <taxon>Cichoriinae</taxon>
        <taxon>Cichorium</taxon>
    </lineage>
</organism>
<dbReference type="Proteomes" id="UP001055811">
    <property type="component" value="Linkage Group LG04"/>
</dbReference>